<keyword evidence="4" id="KW-0511">Multifunctional enzyme</keyword>
<dbReference type="InterPro" id="IPR016035">
    <property type="entry name" value="Acyl_Trfase/lysoPLipase"/>
</dbReference>
<dbReference type="SUPFAM" id="SSF52151">
    <property type="entry name" value="FabD/lysophospholipase-like"/>
    <property type="match status" value="1"/>
</dbReference>
<dbReference type="Gene3D" id="3.40.366.10">
    <property type="entry name" value="Malonyl-Coenzyme A Acyl Carrier Protein, domain 2"/>
    <property type="match status" value="1"/>
</dbReference>
<dbReference type="SMART" id="SM00825">
    <property type="entry name" value="PKS_KS"/>
    <property type="match status" value="1"/>
</dbReference>
<dbReference type="PANTHER" id="PTHR43775">
    <property type="entry name" value="FATTY ACID SYNTHASE"/>
    <property type="match status" value="1"/>
</dbReference>
<dbReference type="InterPro" id="IPR057326">
    <property type="entry name" value="KR_dom"/>
</dbReference>
<dbReference type="SMART" id="SM00822">
    <property type="entry name" value="PKS_KR"/>
    <property type="match status" value="1"/>
</dbReference>
<evidence type="ECO:0000256" key="2">
    <source>
        <dbReference type="ARBA" id="ARBA00022553"/>
    </source>
</evidence>
<dbReference type="InterPro" id="IPR016036">
    <property type="entry name" value="Malonyl_transacylase_ACP-bd"/>
</dbReference>
<dbReference type="Gene3D" id="1.10.1200.10">
    <property type="entry name" value="ACP-like"/>
    <property type="match status" value="2"/>
</dbReference>
<dbReference type="Pfam" id="PF00109">
    <property type="entry name" value="ketoacyl-synt"/>
    <property type="match status" value="1"/>
</dbReference>
<dbReference type="PROSITE" id="PS50075">
    <property type="entry name" value="CARRIER"/>
    <property type="match status" value="2"/>
</dbReference>
<dbReference type="SUPFAM" id="SSF53901">
    <property type="entry name" value="Thiolase-like"/>
    <property type="match status" value="1"/>
</dbReference>
<evidence type="ECO:0000259" key="5">
    <source>
        <dbReference type="PROSITE" id="PS50075"/>
    </source>
</evidence>
<dbReference type="SUPFAM" id="SSF51735">
    <property type="entry name" value="NAD(P)-binding Rossmann-fold domains"/>
    <property type="match status" value="2"/>
</dbReference>
<dbReference type="CDD" id="cd05274">
    <property type="entry name" value="KR_FAS_SDR_x"/>
    <property type="match status" value="1"/>
</dbReference>
<dbReference type="CDD" id="cd00833">
    <property type="entry name" value="PKS"/>
    <property type="match status" value="1"/>
</dbReference>
<name>A0ABR5II98_9ACTN</name>
<comment type="caution">
    <text evidence="7">The sequence shown here is derived from an EMBL/GenBank/DDBJ whole genome shotgun (WGS) entry which is preliminary data.</text>
</comment>
<dbReference type="PROSITE" id="PS52004">
    <property type="entry name" value="KS3_2"/>
    <property type="match status" value="1"/>
</dbReference>
<dbReference type="RefSeq" id="WP_049697394.1">
    <property type="nucleotide sequence ID" value="NZ_JAQDQF010000001.1"/>
</dbReference>
<dbReference type="InterPro" id="IPR020841">
    <property type="entry name" value="PKS_Beta-ketoAc_synthase_dom"/>
</dbReference>
<dbReference type="InterPro" id="IPR016039">
    <property type="entry name" value="Thiolase-like"/>
</dbReference>
<dbReference type="InterPro" id="IPR050091">
    <property type="entry name" value="PKS_NRPS_Biosynth_Enz"/>
</dbReference>
<gene>
    <name evidence="7" type="ORF">ABW18_02580</name>
</gene>
<dbReference type="PROSITE" id="PS00606">
    <property type="entry name" value="KS3_1"/>
    <property type="match status" value="1"/>
</dbReference>
<reference evidence="7 8" key="1">
    <citation type="submission" date="2015-05" db="EMBL/GenBank/DDBJ databases">
        <title>Draft genome sequence of the bacterium Gordonia jacobaea a new member of the Gordonia genus.</title>
        <authorList>
            <person name="Jimenez-Galisteo G."/>
            <person name="Dominguez A."/>
            <person name="Munoz E."/>
            <person name="Vinas M."/>
        </authorList>
    </citation>
    <scope>NUCLEOTIDE SEQUENCE [LARGE SCALE GENOMIC DNA]</scope>
    <source>
        <strain evidence="8">mv1</strain>
    </source>
</reference>
<dbReference type="InterPro" id="IPR014030">
    <property type="entry name" value="Ketoacyl_synth_N"/>
</dbReference>
<dbReference type="InterPro" id="IPR014043">
    <property type="entry name" value="Acyl_transferase_dom"/>
</dbReference>
<dbReference type="InterPro" id="IPR036736">
    <property type="entry name" value="ACP-like_sf"/>
</dbReference>
<proteinExistence type="predicted"/>
<dbReference type="PANTHER" id="PTHR43775:SF37">
    <property type="entry name" value="SI:DKEY-61P9.11"/>
    <property type="match status" value="1"/>
</dbReference>
<dbReference type="InterPro" id="IPR032821">
    <property type="entry name" value="PKS_assoc"/>
</dbReference>
<dbReference type="InterPro" id="IPR018201">
    <property type="entry name" value="Ketoacyl_synth_AS"/>
</dbReference>
<sequence>MAAHDFDDNSLREWMVDHLVAMTGCARHEVDPEASMADLGVGSRDSVVLSGELSELLRRHVSPVEFWEHPTINSLVHYLLHDEPIDVSDHTVSADTLDDPIAVVGMSCRLPGGVHGTAQFWDFLSTGGDAVGTVPAERWERFDDGTPEVRGALESTTRHGAFLDDIAGFDADFFEITAREAAKMDPQQRLLLETAWEALENAGIAPGTLKRSPTGVFVGACVSEYGFLASTDLPGVDAWNNLGGALSIIANRLSYFLDLRGPSMTIDTACSSSLVAIHLACQSLRLQDCNVALAAGVNLLLSPAVFHGFDQSAALSTSGACHSFDADADGFVRGEGAGVVVLKRLGDALRDGDRVLAVVRGSAVNQDGHSNGLFAPNPAAQMEVLRAAYANAGIAAHDVDFVETHGTGTLLGDPIEARALGTVLGRGRQADKPLLLGAVKSNLGHLEAAAGVAGFIKTVLAVQRGTIPANLHYRNPNPHIPFEQLRLRVVDSATAWPTTEGPRRAGVSSFGFGGTNAHVVLEQAPSVRRAAAADDDPVQAVATLVISGKSPARVSAQAAAIAEWMDSDGAGVPLPDIAHTLNHHRAALPVFGSVTARDRAGAIAGLVALAAGESAEGVRLPANASPGPGTVFVYSGQGSQWVSMAAALLTDEPAFAAAIDELDDDFVADVGFSLRDVISEQKDLHGDAEVQPVLLGIQLALTKLWGSYGVHPDAVIGQSMGEVTAAVVAGALTQAEGLRVIAVRSTLMARLGGQGAVALLRVGADEVEELLTTHTGVEISGRLAPRQTVVAGPVDAVDAVVAQVSETGRFARRVNMEVASHTALMDPILDELRCALEGLTPRQPRIDFFSTVTPGTTPTADADYWVANVRQPVSLAEAVGAAALENATFVEISPHPMLTQAVAETLENTDALHNVIGTLIRDGDDTVSFHTAVSAAATTRPPSTPHPPEPHPVLPATPWQHVEYWMPTPQRHAEQVATSAPTGPVDTAIPAQWWHELTWPERPLTRQTPDASSSDASTERWVVVGRDVGAALAARLGADSVRIVDENEVATLTAADDLADVDRVLYAPAPLTTDEIFGAAAGYRIFGVSRSLVSALHGLDSPPRLHFLTRNAQPISEGDRAAAAQAVLWGLGRSLALEHPEFWGSVVDIDESVPPTLAAGYLIAETTEAAVDDREDQVVYRAGIRRVPRLTRAAALPLPDDDRLASEGAHLVVGATGNIGPHLIRQLASMGAGTVVAVSRNPGDRLDGVITELAAQGTTVIPIAADATDRDDMAALFARFGAELPRLDGVYLAAFGGGPVTLTDMSDDDVSAMFRPKLDALAVLHNMTVSTGVDRFVVFSSISGLTGSRWLSHYAATTTFLDAFAHARRAAGLAATTINWGLWQSLDEVQDEIERQVTRGSGLLPMDDPTAIRALVSATAPGAPVRSTVVAADWPTLAAAYRTRAVLRIVDDLVDEPELPSSDGPTELREALAGAEPSQRRELLSDHVAALVAKVMGLSSPQELDATTGFFQFGMDSLMTVTLQRALSESLGEQLPTSVVFDYPTVEALTGYLASTLPEMVDATDEAPDDSFDELSEDELLKALSERLG</sequence>
<dbReference type="Gene3D" id="3.40.50.720">
    <property type="entry name" value="NAD(P)-binding Rossmann-like Domain"/>
    <property type="match status" value="1"/>
</dbReference>
<feature type="domain" description="Ketosynthase family 3 (KS3)" evidence="6">
    <location>
        <begin position="98"/>
        <end position="523"/>
    </location>
</feature>
<keyword evidence="2" id="KW-0597">Phosphoprotein</keyword>
<keyword evidence="1" id="KW-0596">Phosphopantetheine</keyword>
<feature type="domain" description="Carrier" evidence="5">
    <location>
        <begin position="1482"/>
        <end position="1557"/>
    </location>
</feature>
<keyword evidence="3" id="KW-0808">Transferase</keyword>
<dbReference type="SUPFAM" id="SSF47336">
    <property type="entry name" value="ACP-like"/>
    <property type="match status" value="2"/>
</dbReference>
<dbReference type="Pfam" id="PF02801">
    <property type="entry name" value="Ketoacyl-synt_C"/>
    <property type="match status" value="1"/>
</dbReference>
<feature type="domain" description="Carrier" evidence="5">
    <location>
        <begin position="6"/>
        <end position="83"/>
    </location>
</feature>
<dbReference type="Proteomes" id="UP000037247">
    <property type="component" value="Unassembled WGS sequence"/>
</dbReference>
<dbReference type="Gene3D" id="3.40.47.10">
    <property type="match status" value="1"/>
</dbReference>
<dbReference type="Pfam" id="PF08659">
    <property type="entry name" value="KR"/>
    <property type="match status" value="1"/>
</dbReference>
<protein>
    <submittedName>
        <fullName evidence="7">Polyketide synthase</fullName>
    </submittedName>
</protein>
<evidence type="ECO:0000313" key="7">
    <source>
        <dbReference type="EMBL" id="KNA93309.1"/>
    </source>
</evidence>
<dbReference type="InterPro" id="IPR001227">
    <property type="entry name" value="Ac_transferase_dom_sf"/>
</dbReference>
<dbReference type="EMBL" id="LDTZ01000013">
    <property type="protein sequence ID" value="KNA93309.1"/>
    <property type="molecule type" value="Genomic_DNA"/>
</dbReference>
<dbReference type="InterPro" id="IPR020806">
    <property type="entry name" value="PKS_PP-bd"/>
</dbReference>
<keyword evidence="8" id="KW-1185">Reference proteome</keyword>
<dbReference type="InterPro" id="IPR013968">
    <property type="entry name" value="PKS_KR"/>
</dbReference>
<dbReference type="Pfam" id="PF00550">
    <property type="entry name" value="PP-binding"/>
    <property type="match status" value="2"/>
</dbReference>
<dbReference type="Pfam" id="PF16197">
    <property type="entry name" value="KAsynt_C_assoc"/>
    <property type="match status" value="1"/>
</dbReference>
<dbReference type="InterPro" id="IPR009081">
    <property type="entry name" value="PP-bd_ACP"/>
</dbReference>
<organism evidence="7 8">
    <name type="scientific">Gordonia jacobaea</name>
    <dbReference type="NCBI Taxonomy" id="122202"/>
    <lineage>
        <taxon>Bacteria</taxon>
        <taxon>Bacillati</taxon>
        <taxon>Actinomycetota</taxon>
        <taxon>Actinomycetes</taxon>
        <taxon>Mycobacteriales</taxon>
        <taxon>Gordoniaceae</taxon>
        <taxon>Gordonia</taxon>
    </lineage>
</organism>
<evidence type="ECO:0000256" key="4">
    <source>
        <dbReference type="ARBA" id="ARBA00023268"/>
    </source>
</evidence>
<evidence type="ECO:0000256" key="3">
    <source>
        <dbReference type="ARBA" id="ARBA00022679"/>
    </source>
</evidence>
<dbReference type="Gene3D" id="3.30.70.250">
    <property type="entry name" value="Malonyl-CoA ACP transacylase, ACP-binding"/>
    <property type="match status" value="1"/>
</dbReference>
<dbReference type="InterPro" id="IPR014031">
    <property type="entry name" value="Ketoacyl_synth_C"/>
</dbReference>
<dbReference type="SMART" id="SM01294">
    <property type="entry name" value="PKS_PP_betabranch"/>
    <property type="match status" value="1"/>
</dbReference>
<evidence type="ECO:0000259" key="6">
    <source>
        <dbReference type="PROSITE" id="PS52004"/>
    </source>
</evidence>
<dbReference type="Pfam" id="PF00698">
    <property type="entry name" value="Acyl_transf_1"/>
    <property type="match status" value="1"/>
</dbReference>
<evidence type="ECO:0000313" key="8">
    <source>
        <dbReference type="Proteomes" id="UP000037247"/>
    </source>
</evidence>
<dbReference type="SUPFAM" id="SSF55048">
    <property type="entry name" value="Probable ACP-binding domain of malonyl-CoA ACP transacylase"/>
    <property type="match status" value="1"/>
</dbReference>
<dbReference type="SMART" id="SM00823">
    <property type="entry name" value="PKS_PP"/>
    <property type="match status" value="2"/>
</dbReference>
<dbReference type="SMART" id="SM00827">
    <property type="entry name" value="PKS_AT"/>
    <property type="match status" value="1"/>
</dbReference>
<evidence type="ECO:0000256" key="1">
    <source>
        <dbReference type="ARBA" id="ARBA00022450"/>
    </source>
</evidence>
<dbReference type="InterPro" id="IPR036291">
    <property type="entry name" value="NAD(P)-bd_dom_sf"/>
</dbReference>
<accession>A0ABR5II98</accession>